<dbReference type="EC" id="2.7.8.7" evidence="8"/>
<protein>
    <recommendedName>
        <fullName evidence="8">Holo-[acyl-carrier-protein] synthase</fullName>
        <shortName evidence="8">Holo-ACP synthase</shortName>
        <ecNumber evidence="8">2.7.8.7</ecNumber>
    </recommendedName>
    <alternativeName>
        <fullName evidence="8">4'-phosphopantetheinyl transferase AcpS</fullName>
    </alternativeName>
</protein>
<dbReference type="InterPro" id="IPR002582">
    <property type="entry name" value="ACPS"/>
</dbReference>
<dbReference type="EMBL" id="CP066802">
    <property type="protein sequence ID" value="QQM68213.1"/>
    <property type="molecule type" value="Genomic_DNA"/>
</dbReference>
<keyword evidence="2 8" id="KW-0808">Transferase</keyword>
<dbReference type="Pfam" id="PF01648">
    <property type="entry name" value="ACPS"/>
    <property type="match status" value="1"/>
</dbReference>
<sequence length="182" mass="19089">MSEPQLPPVPPGRGEPPTGAGLDLVSVPAFAHQLTIPGTVFAERAFTPRELREAVRRSDATGSLQAEHLAARWAAKEAFIKAWSQAVNQVAGAAVAPLIDPELVDWQQIEVVSDRWGRPGLHLSGQVAAAVAASLGPDAADGARWLVSLTHDGGWAAAIVLAPCGTPVTGRIELRTVEESSE</sequence>
<evidence type="ECO:0000313" key="11">
    <source>
        <dbReference type="EMBL" id="QQM68213.1"/>
    </source>
</evidence>
<dbReference type="Proteomes" id="UP000595895">
    <property type="component" value="Chromosome"/>
</dbReference>
<keyword evidence="8" id="KW-0963">Cytoplasm</keyword>
<feature type="binding site" evidence="8">
    <location>
        <position position="23"/>
    </location>
    <ligand>
        <name>Mg(2+)</name>
        <dbReference type="ChEBI" id="CHEBI:18420"/>
    </ligand>
</feature>
<gene>
    <name evidence="8" type="primary">acpS</name>
    <name evidence="11" type="ORF">JG540_05170</name>
</gene>
<dbReference type="GO" id="GO:0008897">
    <property type="term" value="F:holo-[acyl-carrier-protein] synthase activity"/>
    <property type="evidence" value="ECO:0007669"/>
    <property type="project" value="UniProtKB-UniRule"/>
</dbReference>
<comment type="function">
    <text evidence="8">Transfers the 4'-phosphopantetheine moiety from coenzyme A to a Ser of acyl-carrier-protein.</text>
</comment>
<dbReference type="GO" id="GO:0005737">
    <property type="term" value="C:cytoplasm"/>
    <property type="evidence" value="ECO:0007669"/>
    <property type="project" value="UniProtKB-SubCell"/>
</dbReference>
<reference evidence="11 12" key="1">
    <citation type="submission" date="2020-12" db="EMBL/GenBank/DDBJ databases">
        <authorList>
            <person name="Zhou J."/>
        </authorList>
    </citation>
    <scope>NUCLEOTIDE SEQUENCE [LARGE SCALE GENOMIC DNA]</scope>
    <source>
        <strain evidence="11 12">CCUG 61299</strain>
    </source>
</reference>
<evidence type="ECO:0000256" key="6">
    <source>
        <dbReference type="ARBA" id="ARBA00023098"/>
    </source>
</evidence>
<dbReference type="RefSeq" id="WP_200277845.1">
    <property type="nucleotide sequence ID" value="NZ_CP066802.1"/>
</dbReference>
<evidence type="ECO:0000256" key="8">
    <source>
        <dbReference type="HAMAP-Rule" id="MF_00101"/>
    </source>
</evidence>
<organism evidence="11 12">
    <name type="scientific">Actinomyces weissii</name>
    <dbReference type="NCBI Taxonomy" id="675090"/>
    <lineage>
        <taxon>Bacteria</taxon>
        <taxon>Bacillati</taxon>
        <taxon>Actinomycetota</taxon>
        <taxon>Actinomycetes</taxon>
        <taxon>Actinomycetales</taxon>
        <taxon>Actinomycetaceae</taxon>
        <taxon>Actinomyces</taxon>
    </lineage>
</organism>
<comment type="subcellular location">
    <subcellularLocation>
        <location evidence="8">Cytoplasm</location>
    </subcellularLocation>
</comment>
<keyword evidence="4 8" id="KW-0276">Fatty acid metabolism</keyword>
<evidence type="ECO:0000256" key="7">
    <source>
        <dbReference type="ARBA" id="ARBA00023160"/>
    </source>
</evidence>
<comment type="cofactor">
    <cofactor evidence="8">
        <name>Mg(2+)</name>
        <dbReference type="ChEBI" id="CHEBI:18420"/>
    </cofactor>
</comment>
<keyword evidence="3 8" id="KW-0479">Metal-binding</keyword>
<keyword evidence="7 8" id="KW-0275">Fatty acid biosynthesis</keyword>
<comment type="catalytic activity">
    <reaction evidence="8">
        <text>apo-[ACP] + CoA = holo-[ACP] + adenosine 3',5'-bisphosphate + H(+)</text>
        <dbReference type="Rhea" id="RHEA:12068"/>
        <dbReference type="Rhea" id="RHEA-COMP:9685"/>
        <dbReference type="Rhea" id="RHEA-COMP:9690"/>
        <dbReference type="ChEBI" id="CHEBI:15378"/>
        <dbReference type="ChEBI" id="CHEBI:29999"/>
        <dbReference type="ChEBI" id="CHEBI:57287"/>
        <dbReference type="ChEBI" id="CHEBI:58343"/>
        <dbReference type="ChEBI" id="CHEBI:64479"/>
        <dbReference type="EC" id="2.7.8.7"/>
    </reaction>
</comment>
<evidence type="ECO:0000256" key="3">
    <source>
        <dbReference type="ARBA" id="ARBA00022723"/>
    </source>
</evidence>
<evidence type="ECO:0000313" key="12">
    <source>
        <dbReference type="Proteomes" id="UP000595895"/>
    </source>
</evidence>
<dbReference type="AlphaFoldDB" id="A0A7T7MB82"/>
<feature type="compositionally biased region" description="Pro residues" evidence="9">
    <location>
        <begin position="1"/>
        <end position="14"/>
    </location>
</feature>
<accession>A0A7T7MB82</accession>
<dbReference type="HAMAP" id="MF_00101">
    <property type="entry name" value="AcpS"/>
    <property type="match status" value="1"/>
</dbReference>
<dbReference type="InterPro" id="IPR008278">
    <property type="entry name" value="4-PPantetheinyl_Trfase_dom"/>
</dbReference>
<dbReference type="GO" id="GO:0000287">
    <property type="term" value="F:magnesium ion binding"/>
    <property type="evidence" value="ECO:0007669"/>
    <property type="project" value="UniProtKB-UniRule"/>
</dbReference>
<evidence type="ECO:0000256" key="4">
    <source>
        <dbReference type="ARBA" id="ARBA00022832"/>
    </source>
</evidence>
<evidence type="ECO:0000256" key="5">
    <source>
        <dbReference type="ARBA" id="ARBA00022842"/>
    </source>
</evidence>
<evidence type="ECO:0000256" key="9">
    <source>
        <dbReference type="SAM" id="MobiDB-lite"/>
    </source>
</evidence>
<evidence type="ECO:0000256" key="2">
    <source>
        <dbReference type="ARBA" id="ARBA00022679"/>
    </source>
</evidence>
<dbReference type="SUPFAM" id="SSF56214">
    <property type="entry name" value="4'-phosphopantetheinyl transferase"/>
    <property type="match status" value="1"/>
</dbReference>
<proteinExistence type="inferred from homology"/>
<dbReference type="InterPro" id="IPR037143">
    <property type="entry name" value="4-PPantetheinyl_Trfase_dom_sf"/>
</dbReference>
<evidence type="ECO:0000256" key="1">
    <source>
        <dbReference type="ARBA" id="ARBA00022516"/>
    </source>
</evidence>
<comment type="similarity">
    <text evidence="8">Belongs to the P-Pant transferase superfamily. AcpS family.</text>
</comment>
<keyword evidence="1 8" id="KW-0444">Lipid biosynthesis</keyword>
<dbReference type="KEGG" id="awe:JG540_05170"/>
<feature type="domain" description="4'-phosphopantetheinyl transferase" evidence="10">
    <location>
        <begin position="21"/>
        <end position="127"/>
    </location>
</feature>
<dbReference type="NCBIfam" id="TIGR00556">
    <property type="entry name" value="pantethn_trn"/>
    <property type="match status" value="1"/>
</dbReference>
<keyword evidence="12" id="KW-1185">Reference proteome</keyword>
<keyword evidence="5 8" id="KW-0460">Magnesium</keyword>
<dbReference type="InterPro" id="IPR004568">
    <property type="entry name" value="Ppantetheine-prot_Trfase_dom"/>
</dbReference>
<name>A0A7T7MB82_9ACTO</name>
<keyword evidence="6 8" id="KW-0443">Lipid metabolism</keyword>
<evidence type="ECO:0000259" key="10">
    <source>
        <dbReference type="Pfam" id="PF01648"/>
    </source>
</evidence>
<dbReference type="Gene3D" id="3.90.470.20">
    <property type="entry name" value="4'-phosphopantetheinyl transferase domain"/>
    <property type="match status" value="1"/>
</dbReference>
<feature type="binding site" evidence="8">
    <location>
        <position position="77"/>
    </location>
    <ligand>
        <name>Mg(2+)</name>
        <dbReference type="ChEBI" id="CHEBI:18420"/>
    </ligand>
</feature>
<feature type="region of interest" description="Disordered" evidence="9">
    <location>
        <begin position="1"/>
        <end position="22"/>
    </location>
</feature>
<dbReference type="GO" id="GO:0006633">
    <property type="term" value="P:fatty acid biosynthetic process"/>
    <property type="evidence" value="ECO:0007669"/>
    <property type="project" value="UniProtKB-UniRule"/>
</dbReference>